<dbReference type="Gene3D" id="3.40.50.300">
    <property type="entry name" value="P-loop containing nucleotide triphosphate hydrolases"/>
    <property type="match status" value="1"/>
</dbReference>
<dbReference type="InterPro" id="IPR049730">
    <property type="entry name" value="SNF2/RAD54-like_C"/>
</dbReference>
<dbReference type="RefSeq" id="WP_231956359.1">
    <property type="nucleotide sequence ID" value="NZ_SJPO01000003.1"/>
</dbReference>
<feature type="domain" description="Helicase ATP-binding" evidence="3">
    <location>
        <begin position="146"/>
        <end position="307"/>
    </location>
</feature>
<evidence type="ECO:0000256" key="1">
    <source>
        <dbReference type="ARBA" id="ARBA00022801"/>
    </source>
</evidence>
<keyword evidence="6" id="KW-1185">Reference proteome</keyword>
<dbReference type="InterPro" id="IPR038718">
    <property type="entry name" value="SNF2-like_sf"/>
</dbReference>
<organism evidence="5 6">
    <name type="scientific">Posidoniimonas polymericola</name>
    <dbReference type="NCBI Taxonomy" id="2528002"/>
    <lineage>
        <taxon>Bacteria</taxon>
        <taxon>Pseudomonadati</taxon>
        <taxon>Planctomycetota</taxon>
        <taxon>Planctomycetia</taxon>
        <taxon>Pirellulales</taxon>
        <taxon>Lacipirellulaceae</taxon>
        <taxon>Posidoniimonas</taxon>
    </lineage>
</organism>
<keyword evidence="1" id="KW-0378">Hydrolase</keyword>
<comment type="caution">
    <text evidence="5">The sequence shown here is derived from an EMBL/GenBank/DDBJ whole genome shotgun (WGS) entry which is preliminary data.</text>
</comment>
<feature type="domain" description="Helicase C-terminal" evidence="4">
    <location>
        <begin position="406"/>
        <end position="552"/>
    </location>
</feature>
<dbReference type="Pfam" id="PF00271">
    <property type="entry name" value="Helicase_C"/>
    <property type="match status" value="1"/>
</dbReference>
<dbReference type="PROSITE" id="PS51192">
    <property type="entry name" value="HELICASE_ATP_BIND_1"/>
    <property type="match status" value="1"/>
</dbReference>
<dbReference type="InterPro" id="IPR001650">
    <property type="entry name" value="Helicase_C-like"/>
</dbReference>
<dbReference type="EMBL" id="SJPO01000003">
    <property type="protein sequence ID" value="TWT77913.1"/>
    <property type="molecule type" value="Genomic_DNA"/>
</dbReference>
<evidence type="ECO:0000313" key="6">
    <source>
        <dbReference type="Proteomes" id="UP000318478"/>
    </source>
</evidence>
<protein>
    <submittedName>
        <fullName evidence="5">ATP-dependent helicase HepA</fullName>
    </submittedName>
</protein>
<dbReference type="InterPro" id="IPR014001">
    <property type="entry name" value="Helicase_ATP-bd"/>
</dbReference>
<dbReference type="InterPro" id="IPR000330">
    <property type="entry name" value="SNF2_N"/>
</dbReference>
<dbReference type="GO" id="GO:0005524">
    <property type="term" value="F:ATP binding"/>
    <property type="evidence" value="ECO:0007669"/>
    <property type="project" value="InterPro"/>
</dbReference>
<keyword evidence="5" id="KW-0067">ATP-binding</keyword>
<dbReference type="SMART" id="SM00487">
    <property type="entry name" value="DEXDc"/>
    <property type="match status" value="1"/>
</dbReference>
<dbReference type="GO" id="GO:0004386">
    <property type="term" value="F:helicase activity"/>
    <property type="evidence" value="ECO:0007669"/>
    <property type="project" value="UniProtKB-KW"/>
</dbReference>
<dbReference type="SMART" id="SM00490">
    <property type="entry name" value="HELICc"/>
    <property type="match status" value="1"/>
</dbReference>
<dbReference type="PROSITE" id="PS51194">
    <property type="entry name" value="HELICASE_CTER"/>
    <property type="match status" value="1"/>
</dbReference>
<dbReference type="GO" id="GO:0016787">
    <property type="term" value="F:hydrolase activity"/>
    <property type="evidence" value="ECO:0007669"/>
    <property type="project" value="UniProtKB-KW"/>
</dbReference>
<keyword evidence="5" id="KW-0547">Nucleotide-binding</keyword>
<evidence type="ECO:0000313" key="5">
    <source>
        <dbReference type="EMBL" id="TWT77913.1"/>
    </source>
</evidence>
<evidence type="ECO:0000259" key="3">
    <source>
        <dbReference type="PROSITE" id="PS51192"/>
    </source>
</evidence>
<keyword evidence="5" id="KW-0347">Helicase</keyword>
<dbReference type="PANTHER" id="PTHR10799">
    <property type="entry name" value="SNF2/RAD54 HELICASE FAMILY"/>
    <property type="match status" value="1"/>
</dbReference>
<dbReference type="Pfam" id="PF00176">
    <property type="entry name" value="SNF2-rel_dom"/>
    <property type="match status" value="1"/>
</dbReference>
<proteinExistence type="predicted"/>
<name>A0A5C5YT48_9BACT</name>
<dbReference type="SUPFAM" id="SSF52540">
    <property type="entry name" value="P-loop containing nucleoside triphosphate hydrolases"/>
    <property type="match status" value="2"/>
</dbReference>
<gene>
    <name evidence="5" type="ORF">Pla123a_17120</name>
</gene>
<feature type="region of interest" description="Disordered" evidence="2">
    <location>
        <begin position="70"/>
        <end position="105"/>
    </location>
</feature>
<feature type="compositionally biased region" description="Basic residues" evidence="2">
    <location>
        <begin position="91"/>
        <end position="103"/>
    </location>
</feature>
<sequence length="581" mass="64713">MTPPEPTHPAAPQVWSFDADQLLMTVGAGRFVGGDPISIAPPPVASVMVGAPRVRTSGCLLPEGEAFVAGRPTPELPARQSRDASLEKPRRSSKGSSKHTRIRPPRDIVKLSDRLQYLLQPPLESLLAAKSLRFPFHPFPYQLDGVAFLYPRQSAVLADEMGLGKTMQTITTIRLLAHSGQVRRVLLICPKPLITNWRREFALWAPELSVVTIEGATEKRRWAWDNSSAVVTMTNYETAVRDAQQIHESEAYDLVVTDEAQRIKNRSGATAGAVRGVPRKRSWALTGTPIENSLDDLVGIFEFVSPGKLRLGQSARQIGSAVGDSVLRRTKDQVMTDMPPKIVRDEYIDLTPEQWDAYQNAEQNGVLELEGMGQSITLRHVFELVLRLKQICNFDPATKSSSKLERLEAELEEVAASGRKAIVFSQWVETIDKIAERLERFSPAQYHGRVPHAKRDGVIDRFKNDPKCSVILMSYGAGSVGLNLQFSEYVFLFDRWWNPAVEDQAINRAHRIGAKGAVTVTRYIAMGTIEQRIDEILAQKRELFDSVFNDTSAPRSYGLSRDELLSLFHLQSPDGRIGKAA</sequence>
<dbReference type="CDD" id="cd17919">
    <property type="entry name" value="DEXHc_Snf"/>
    <property type="match status" value="1"/>
</dbReference>
<feature type="compositionally biased region" description="Basic and acidic residues" evidence="2">
    <location>
        <begin position="80"/>
        <end position="90"/>
    </location>
</feature>
<dbReference type="CDD" id="cd18793">
    <property type="entry name" value="SF2_C_SNF"/>
    <property type="match status" value="1"/>
</dbReference>
<dbReference type="InterPro" id="IPR027417">
    <property type="entry name" value="P-loop_NTPase"/>
</dbReference>
<evidence type="ECO:0000259" key="4">
    <source>
        <dbReference type="PROSITE" id="PS51194"/>
    </source>
</evidence>
<reference evidence="5 6" key="1">
    <citation type="submission" date="2019-02" db="EMBL/GenBank/DDBJ databases">
        <title>Deep-cultivation of Planctomycetes and their phenomic and genomic characterization uncovers novel biology.</title>
        <authorList>
            <person name="Wiegand S."/>
            <person name="Jogler M."/>
            <person name="Boedeker C."/>
            <person name="Pinto D."/>
            <person name="Vollmers J."/>
            <person name="Rivas-Marin E."/>
            <person name="Kohn T."/>
            <person name="Peeters S.H."/>
            <person name="Heuer A."/>
            <person name="Rast P."/>
            <person name="Oberbeckmann S."/>
            <person name="Bunk B."/>
            <person name="Jeske O."/>
            <person name="Meyerdierks A."/>
            <person name="Storesund J.E."/>
            <person name="Kallscheuer N."/>
            <person name="Luecker S."/>
            <person name="Lage O.M."/>
            <person name="Pohl T."/>
            <person name="Merkel B.J."/>
            <person name="Hornburger P."/>
            <person name="Mueller R.-W."/>
            <person name="Bruemmer F."/>
            <person name="Labrenz M."/>
            <person name="Spormann A.M."/>
            <person name="Op Den Camp H."/>
            <person name="Overmann J."/>
            <person name="Amann R."/>
            <person name="Jetten M.S.M."/>
            <person name="Mascher T."/>
            <person name="Medema M.H."/>
            <person name="Devos D.P."/>
            <person name="Kaster A.-K."/>
            <person name="Ovreas L."/>
            <person name="Rohde M."/>
            <person name="Galperin M.Y."/>
            <person name="Jogler C."/>
        </authorList>
    </citation>
    <scope>NUCLEOTIDE SEQUENCE [LARGE SCALE GENOMIC DNA]</scope>
    <source>
        <strain evidence="5 6">Pla123a</strain>
    </source>
</reference>
<dbReference type="Gene3D" id="3.40.50.10810">
    <property type="entry name" value="Tandem AAA-ATPase domain"/>
    <property type="match status" value="1"/>
</dbReference>
<evidence type="ECO:0000256" key="2">
    <source>
        <dbReference type="SAM" id="MobiDB-lite"/>
    </source>
</evidence>
<dbReference type="Proteomes" id="UP000318478">
    <property type="component" value="Unassembled WGS sequence"/>
</dbReference>
<accession>A0A5C5YT48</accession>
<dbReference type="AlphaFoldDB" id="A0A5C5YT48"/>